<evidence type="ECO:0000256" key="2">
    <source>
        <dbReference type="ARBA" id="ARBA00011779"/>
    </source>
</evidence>
<dbReference type="RefSeq" id="WP_005672640.1">
    <property type="nucleotide sequence ID" value="NZ_CP146288.1"/>
</dbReference>
<dbReference type="GO" id="GO:0005886">
    <property type="term" value="C:plasma membrane"/>
    <property type="evidence" value="ECO:0007669"/>
    <property type="project" value="UniProtKB-SubCell"/>
</dbReference>
<dbReference type="InterPro" id="IPR000515">
    <property type="entry name" value="MetI-like"/>
</dbReference>
<dbReference type="NCBIfam" id="TIGR00969">
    <property type="entry name" value="3a0106s02"/>
    <property type="match status" value="1"/>
</dbReference>
<dbReference type="CDD" id="cd06261">
    <property type="entry name" value="TM_PBP2"/>
    <property type="match status" value="1"/>
</dbReference>
<proteinExistence type="predicted"/>
<feature type="transmembrane region" description="Helical" evidence="9">
    <location>
        <begin position="247"/>
        <end position="266"/>
    </location>
</feature>
<dbReference type="SUPFAM" id="SSF161098">
    <property type="entry name" value="MetI-like"/>
    <property type="match status" value="1"/>
</dbReference>
<evidence type="ECO:0000259" key="10">
    <source>
        <dbReference type="PROSITE" id="PS50928"/>
    </source>
</evidence>
<evidence type="ECO:0000256" key="7">
    <source>
        <dbReference type="ARBA" id="ARBA00023136"/>
    </source>
</evidence>
<dbReference type="Gene3D" id="1.10.3720.10">
    <property type="entry name" value="MetI-like"/>
    <property type="match status" value="1"/>
</dbReference>
<keyword evidence="3" id="KW-0813">Transport</keyword>
<dbReference type="InterPro" id="IPR035906">
    <property type="entry name" value="MetI-like_sf"/>
</dbReference>
<keyword evidence="12" id="KW-1185">Reference proteome</keyword>
<feature type="transmembrane region" description="Helical" evidence="9">
    <location>
        <begin position="63"/>
        <end position="87"/>
    </location>
</feature>
<evidence type="ECO:0000313" key="12">
    <source>
        <dbReference type="Proteomes" id="UP000011021"/>
    </source>
</evidence>
<feature type="domain" description="ABC transmembrane type-1" evidence="10">
    <location>
        <begin position="64"/>
        <end position="267"/>
    </location>
</feature>
<keyword evidence="7 9" id="KW-0472">Membrane</keyword>
<dbReference type="EMBL" id="AEQP01000002">
    <property type="protein sequence ID" value="EFV95679.1"/>
    <property type="molecule type" value="Genomic_DNA"/>
</dbReference>
<evidence type="ECO:0000256" key="6">
    <source>
        <dbReference type="ARBA" id="ARBA00023032"/>
    </source>
</evidence>
<feature type="transmembrane region" description="Helical" evidence="9">
    <location>
        <begin position="142"/>
        <end position="160"/>
    </location>
</feature>
<sequence>MDKRTNGPRRSPANGVQRLLLVLALLAAGLLLVLPLTMIFAQVAAGGWALLIENLSADYLHHAFGLTLLATLVTIPVNLAFGLAFAWCVTHYRFRGRRLMLALIDIPYATSPVVAGLCYLLLYGAESVVGQWFSDRDIQLMFAWPGIIMVTIFVTSPYVARLLIPLMQTQGNEEEQAALLLGASGWQIFRKVSLPRIRWALLYGVMITNARAVGEFGAVSVVSGATLNQTMTLPLLVEQLNNDYKTAAAFTAAAILALMAVLTLILKSWLERRVQVRQGARRA</sequence>
<comment type="caution">
    <text evidence="11">The sequence shown here is derived from an EMBL/GenBank/DDBJ whole genome shotgun (WGS) entry which is preliminary data.</text>
</comment>
<evidence type="ECO:0000256" key="3">
    <source>
        <dbReference type="ARBA" id="ARBA00022448"/>
    </source>
</evidence>
<dbReference type="Pfam" id="PF00528">
    <property type="entry name" value="BPD_transp_1"/>
    <property type="match status" value="1"/>
</dbReference>
<dbReference type="PROSITE" id="PS50928">
    <property type="entry name" value="ABC_TM1"/>
    <property type="match status" value="1"/>
</dbReference>
<dbReference type="STRING" id="887898.HMPREF0551_0587"/>
<evidence type="ECO:0000256" key="5">
    <source>
        <dbReference type="ARBA" id="ARBA00022989"/>
    </source>
</evidence>
<feature type="transmembrane region" description="Helical" evidence="9">
    <location>
        <begin position="20"/>
        <end position="51"/>
    </location>
</feature>
<keyword evidence="5 9" id="KW-1133">Transmembrane helix</keyword>
<dbReference type="eggNOG" id="COG4208">
    <property type="taxonomic scope" value="Bacteria"/>
</dbReference>
<dbReference type="PANTHER" id="PTHR30406">
    <property type="entry name" value="SULFATE TRANSPORT SYSTEM PERMEASE PROTEIN"/>
    <property type="match status" value="1"/>
</dbReference>
<keyword evidence="6" id="KW-0764">Sulfate transport</keyword>
<reference evidence="11 12" key="1">
    <citation type="submission" date="2010-12" db="EMBL/GenBank/DDBJ databases">
        <authorList>
            <person name="Muzny D."/>
            <person name="Qin X."/>
            <person name="Deng J."/>
            <person name="Jiang H."/>
            <person name="Liu Y."/>
            <person name="Qu J."/>
            <person name="Song X.-Z."/>
            <person name="Zhang L."/>
            <person name="Thornton R."/>
            <person name="Coyle M."/>
            <person name="Francisco L."/>
            <person name="Jackson L."/>
            <person name="Javaid M."/>
            <person name="Korchina V."/>
            <person name="Kovar C."/>
            <person name="Mata R."/>
            <person name="Mathew T."/>
            <person name="Ngo R."/>
            <person name="Nguyen L."/>
            <person name="Nguyen N."/>
            <person name="Okwuonu G."/>
            <person name="Ongeri F."/>
            <person name="Pham C."/>
            <person name="Simmons D."/>
            <person name="Wilczek-Boney K."/>
            <person name="Hale W."/>
            <person name="Jakkamsetti A."/>
            <person name="Pham P."/>
            <person name="Ruth R."/>
            <person name="San Lucas F."/>
            <person name="Warren J."/>
            <person name="Zhang J."/>
            <person name="Zhao Z."/>
            <person name="Zhou C."/>
            <person name="Zhu D."/>
            <person name="Lee S."/>
            <person name="Bess C."/>
            <person name="Blankenburg K."/>
            <person name="Forbes L."/>
            <person name="Fu Q."/>
            <person name="Gubbala S."/>
            <person name="Hirani K."/>
            <person name="Jayaseelan J.C."/>
            <person name="Lara F."/>
            <person name="Munidasa M."/>
            <person name="Palculict T."/>
            <person name="Patil S."/>
            <person name="Pu L.-L."/>
            <person name="Saada N."/>
            <person name="Tang L."/>
            <person name="Weissenberger G."/>
            <person name="Zhu Y."/>
            <person name="Hemphill L."/>
            <person name="Shang Y."/>
            <person name="Youmans B."/>
            <person name="Ayvaz T."/>
            <person name="Ross M."/>
            <person name="Santibanez J."/>
            <person name="Aqrawi P."/>
            <person name="Gross S."/>
            <person name="Joshi V."/>
            <person name="Fowler G."/>
            <person name="Nazareth L."/>
            <person name="Reid J."/>
            <person name="Worley K."/>
            <person name="Petrosino J."/>
            <person name="Highlander S."/>
            <person name="Gibbs R."/>
        </authorList>
    </citation>
    <scope>NUCLEOTIDE SEQUENCE [LARGE SCALE GENOMIC DNA]</scope>
    <source>
        <strain evidence="11 12">ATCC 51599</strain>
    </source>
</reference>
<gene>
    <name evidence="11" type="primary">cysW</name>
    <name evidence="11" type="ORF">HMPREF0551_0587</name>
</gene>
<comment type="function">
    <text evidence="8">Part of the ABC transporter complex CysAWTP (TC 3.A.1.6.1) involved in sulfate/thiosulfate import. Probably responsible for the translocation of the substrate across the membrane.</text>
</comment>
<protein>
    <submittedName>
        <fullName evidence="11">Sulfate ABC transporter, permease protein CysW</fullName>
    </submittedName>
</protein>
<feature type="transmembrane region" description="Helical" evidence="9">
    <location>
        <begin position="200"/>
        <end position="227"/>
    </location>
</feature>
<feature type="transmembrane region" description="Helical" evidence="9">
    <location>
        <begin position="99"/>
        <end position="122"/>
    </location>
</feature>
<comment type="subunit">
    <text evidence="2">The complex is composed of two ATP-binding proteins (CysA), two transmembrane proteins (CysT and CysW) and a solute-binding protein (CysP).</text>
</comment>
<dbReference type="HOGENOM" id="CLU_016047_14_0_4"/>
<dbReference type="Proteomes" id="UP000011021">
    <property type="component" value="Unassembled WGS sequence"/>
</dbReference>
<dbReference type="AlphaFoldDB" id="E7RV75"/>
<accession>E7RV75</accession>
<name>E7RV75_9BURK</name>
<organism evidence="11 12">
    <name type="scientific">Lautropia mirabilis ATCC 51599</name>
    <dbReference type="NCBI Taxonomy" id="887898"/>
    <lineage>
        <taxon>Bacteria</taxon>
        <taxon>Pseudomonadati</taxon>
        <taxon>Pseudomonadota</taxon>
        <taxon>Betaproteobacteria</taxon>
        <taxon>Burkholderiales</taxon>
        <taxon>Burkholderiaceae</taxon>
        <taxon>Lautropia</taxon>
    </lineage>
</organism>
<evidence type="ECO:0000256" key="8">
    <source>
        <dbReference type="ARBA" id="ARBA00025323"/>
    </source>
</evidence>
<evidence type="ECO:0000313" key="11">
    <source>
        <dbReference type="EMBL" id="EFV95679.1"/>
    </source>
</evidence>
<keyword evidence="4 9" id="KW-0812">Transmembrane</keyword>
<dbReference type="PANTHER" id="PTHR30406:SF9">
    <property type="entry name" value="SULFATE TRANSPORT SYSTEM PERMEASE PROTEIN CYSW"/>
    <property type="match status" value="1"/>
</dbReference>
<evidence type="ECO:0000256" key="1">
    <source>
        <dbReference type="ARBA" id="ARBA00004651"/>
    </source>
</evidence>
<comment type="subcellular location">
    <subcellularLocation>
        <location evidence="1">Cell membrane</location>
        <topology evidence="1">Multi-pass membrane protein</topology>
    </subcellularLocation>
</comment>
<evidence type="ECO:0000256" key="4">
    <source>
        <dbReference type="ARBA" id="ARBA00022692"/>
    </source>
</evidence>
<dbReference type="InterPro" id="IPR005667">
    <property type="entry name" value="Sulph_transpt2"/>
</dbReference>
<evidence type="ECO:0000256" key="9">
    <source>
        <dbReference type="SAM" id="Phobius"/>
    </source>
</evidence>
<dbReference type="GO" id="GO:0015419">
    <property type="term" value="F:ABC-type sulfate transporter activity"/>
    <property type="evidence" value="ECO:0007669"/>
    <property type="project" value="InterPro"/>
</dbReference>